<reference evidence="2 3" key="1">
    <citation type="submission" date="2019-04" db="EMBL/GenBank/DDBJ databases">
        <title>Isolation and identification of Cellulomonas shaoxiangyii sp. Nov. isolated from feces of the Tibetan antelopes (Pantholops hodgsonii) in the Qinghai-Tibet plateau of China.</title>
        <authorList>
            <person name="Tian Z."/>
        </authorList>
    </citation>
    <scope>NUCLEOTIDE SEQUENCE [LARGE SCALE GENOMIC DNA]</scope>
    <source>
        <strain evidence="2 3">Z28</strain>
    </source>
</reference>
<proteinExistence type="predicted"/>
<keyword evidence="3" id="KW-1185">Reference proteome</keyword>
<name>A0A4P7SR33_9CELL</name>
<feature type="transmembrane region" description="Helical" evidence="1">
    <location>
        <begin position="14"/>
        <end position="41"/>
    </location>
</feature>
<protein>
    <submittedName>
        <fullName evidence="2">DUF456 domain-containing protein</fullName>
    </submittedName>
</protein>
<feature type="transmembrane region" description="Helical" evidence="1">
    <location>
        <begin position="137"/>
        <end position="162"/>
    </location>
</feature>
<keyword evidence="1" id="KW-1133">Transmembrane helix</keyword>
<dbReference type="OrthoDB" id="3577600at2"/>
<dbReference type="EMBL" id="CP039291">
    <property type="protein sequence ID" value="QCB95193.1"/>
    <property type="molecule type" value="Genomic_DNA"/>
</dbReference>
<organism evidence="2 3">
    <name type="scientific">Cellulomonas shaoxiangyii</name>
    <dbReference type="NCBI Taxonomy" id="2566013"/>
    <lineage>
        <taxon>Bacteria</taxon>
        <taxon>Bacillati</taxon>
        <taxon>Actinomycetota</taxon>
        <taxon>Actinomycetes</taxon>
        <taxon>Micrococcales</taxon>
        <taxon>Cellulomonadaceae</taxon>
        <taxon>Cellulomonas</taxon>
    </lineage>
</organism>
<dbReference type="InterPro" id="IPR007403">
    <property type="entry name" value="DUF456"/>
</dbReference>
<dbReference type="Proteomes" id="UP000296469">
    <property type="component" value="Chromosome"/>
</dbReference>
<accession>A0A4P7SR33</accession>
<dbReference type="Pfam" id="PF04306">
    <property type="entry name" value="DUF456"/>
    <property type="match status" value="1"/>
</dbReference>
<gene>
    <name evidence="2" type="ORF">E5225_04865</name>
</gene>
<evidence type="ECO:0000256" key="1">
    <source>
        <dbReference type="SAM" id="Phobius"/>
    </source>
</evidence>
<sequence>MIDWGTELDLLTGLLVLVGLVGVVVQVLPGALLVGGAVVLWGALQGTGVGWGVVAAAVLITVVTQVAKYLLAGRHLQRGGVPNRTLVWGGVAGVIGFFVVPVVGLPLFFVAAIYLAERLRLGEHDAAWRSTVRALQATGLTILVELAGALLVVGAWVVGLLLR</sequence>
<feature type="transmembrane region" description="Helical" evidence="1">
    <location>
        <begin position="87"/>
        <end position="116"/>
    </location>
</feature>
<evidence type="ECO:0000313" key="2">
    <source>
        <dbReference type="EMBL" id="QCB95193.1"/>
    </source>
</evidence>
<dbReference type="RefSeq" id="WP_135975115.1">
    <property type="nucleotide sequence ID" value="NZ_CP039291.1"/>
</dbReference>
<evidence type="ECO:0000313" key="3">
    <source>
        <dbReference type="Proteomes" id="UP000296469"/>
    </source>
</evidence>
<dbReference type="AlphaFoldDB" id="A0A4P7SR33"/>
<keyword evidence="1" id="KW-0472">Membrane</keyword>
<keyword evidence="1" id="KW-0812">Transmembrane</keyword>
<dbReference type="KEGG" id="celz:E5225_04865"/>
<feature type="transmembrane region" description="Helical" evidence="1">
    <location>
        <begin position="48"/>
        <end position="67"/>
    </location>
</feature>